<dbReference type="EMBL" id="BAAAEI010000006">
    <property type="protein sequence ID" value="GAA0349452.1"/>
    <property type="molecule type" value="Genomic_DNA"/>
</dbReference>
<keyword evidence="2" id="KW-1185">Reference proteome</keyword>
<organism evidence="1 2">
    <name type="scientific">Bowmanella denitrificans</name>
    <dbReference type="NCBI Taxonomy" id="366582"/>
    <lineage>
        <taxon>Bacteria</taxon>
        <taxon>Pseudomonadati</taxon>
        <taxon>Pseudomonadota</taxon>
        <taxon>Gammaproteobacteria</taxon>
        <taxon>Alteromonadales</taxon>
        <taxon>Alteromonadaceae</taxon>
        <taxon>Bowmanella</taxon>
    </lineage>
</organism>
<evidence type="ECO:0000313" key="2">
    <source>
        <dbReference type="Proteomes" id="UP001501757"/>
    </source>
</evidence>
<gene>
    <name evidence="1" type="ORF">GCM10009092_12310</name>
</gene>
<proteinExistence type="predicted"/>
<protein>
    <submittedName>
        <fullName evidence="1">Uncharacterized protein</fullName>
    </submittedName>
</protein>
<dbReference type="InterPro" id="IPR018673">
    <property type="entry name" value="DUF2141"/>
</dbReference>
<comment type="caution">
    <text evidence="1">The sequence shown here is derived from an EMBL/GenBank/DDBJ whole genome shotgun (WGS) entry which is preliminary data.</text>
</comment>
<dbReference type="Pfam" id="PF09912">
    <property type="entry name" value="DUF2141"/>
    <property type="match status" value="1"/>
</dbReference>
<accession>A0ABN0WXM7</accession>
<reference evidence="2" key="1">
    <citation type="journal article" date="2019" name="Int. J. Syst. Evol. Microbiol.">
        <title>The Global Catalogue of Microorganisms (GCM) 10K type strain sequencing project: providing services to taxonomists for standard genome sequencing and annotation.</title>
        <authorList>
            <consortium name="The Broad Institute Genomics Platform"/>
            <consortium name="The Broad Institute Genome Sequencing Center for Infectious Disease"/>
            <person name="Wu L."/>
            <person name="Ma J."/>
        </authorList>
    </citation>
    <scope>NUCLEOTIDE SEQUENCE [LARGE SCALE GENOMIC DNA]</scope>
    <source>
        <strain evidence="2">JCM 13378</strain>
    </source>
</reference>
<sequence length="135" mass="14730">MALIFTPVMAKALTVQVRQIEAARQGQIIVMLFANDGFPKDHAKALSIQTRPVTSDASCLAFEFTVNTSELAVKVLHDEDMNNKVTKNWTGIWPAEGLGFSNGARVRLSGAPSFKDARLSLSANQDVIDIPLIYP</sequence>
<name>A0ABN0WXM7_9ALTE</name>
<dbReference type="Proteomes" id="UP001501757">
    <property type="component" value="Unassembled WGS sequence"/>
</dbReference>
<evidence type="ECO:0000313" key="1">
    <source>
        <dbReference type="EMBL" id="GAA0349452.1"/>
    </source>
</evidence>